<feature type="compositionally biased region" description="Basic and acidic residues" evidence="1">
    <location>
        <begin position="40"/>
        <end position="52"/>
    </location>
</feature>
<gene>
    <name evidence="2" type="ORF">OIE64_23830</name>
</gene>
<evidence type="ECO:0000313" key="2">
    <source>
        <dbReference type="EMBL" id="WSC15563.1"/>
    </source>
</evidence>
<proteinExistence type="predicted"/>
<dbReference type="EMBL" id="CP109114">
    <property type="protein sequence ID" value="WSC15563.1"/>
    <property type="molecule type" value="Genomic_DNA"/>
</dbReference>
<evidence type="ECO:0000313" key="3">
    <source>
        <dbReference type="Proteomes" id="UP001330827"/>
    </source>
</evidence>
<evidence type="ECO:0008006" key="4">
    <source>
        <dbReference type="Google" id="ProtNLM"/>
    </source>
</evidence>
<dbReference type="RefSeq" id="WP_326594462.1">
    <property type="nucleotide sequence ID" value="NZ_CP109114.1"/>
</dbReference>
<reference evidence="2 3" key="1">
    <citation type="submission" date="2022-10" db="EMBL/GenBank/DDBJ databases">
        <title>The complete genomes of actinobacterial strains from the NBC collection.</title>
        <authorList>
            <person name="Joergensen T.S."/>
            <person name="Alvarez Arevalo M."/>
            <person name="Sterndorff E.B."/>
            <person name="Faurdal D."/>
            <person name="Vuksanovic O."/>
            <person name="Mourched A.-S."/>
            <person name="Charusanti P."/>
            <person name="Shaw S."/>
            <person name="Blin K."/>
            <person name="Weber T."/>
        </authorList>
    </citation>
    <scope>NUCLEOTIDE SEQUENCE [LARGE SCALE GENOMIC DNA]</scope>
    <source>
        <strain evidence="2 3">NBC 01769</strain>
    </source>
</reference>
<sequence length="81" mass="9182">MADPYERESLTVAVADSRNWTDLMRRLGLKKSGGQRRVLQEKVAGHGLDTSHFRQRSPWRKYPDADIADAVASSSSPRELR</sequence>
<dbReference type="Proteomes" id="UP001330827">
    <property type="component" value="Chromosome"/>
</dbReference>
<organism evidence="2 3">
    <name type="scientific">Streptomyces brevispora</name>
    <dbReference type="NCBI Taxonomy" id="887462"/>
    <lineage>
        <taxon>Bacteria</taxon>
        <taxon>Bacillati</taxon>
        <taxon>Actinomycetota</taxon>
        <taxon>Actinomycetes</taxon>
        <taxon>Kitasatosporales</taxon>
        <taxon>Streptomycetaceae</taxon>
        <taxon>Streptomyces</taxon>
    </lineage>
</organism>
<name>A0ABZ1G6N3_9ACTN</name>
<feature type="region of interest" description="Disordered" evidence="1">
    <location>
        <begin position="40"/>
        <end position="59"/>
    </location>
</feature>
<keyword evidence="3" id="KW-1185">Reference proteome</keyword>
<evidence type="ECO:0000256" key="1">
    <source>
        <dbReference type="SAM" id="MobiDB-lite"/>
    </source>
</evidence>
<protein>
    <recommendedName>
        <fullName evidence="4">SAP domain-containing protein</fullName>
    </recommendedName>
</protein>
<accession>A0ABZ1G6N3</accession>